<evidence type="ECO:0008006" key="6">
    <source>
        <dbReference type="Google" id="ProtNLM"/>
    </source>
</evidence>
<name>A0A9P4ILX0_9PEZI</name>
<keyword evidence="5" id="KW-1185">Reference proteome</keyword>
<reference evidence="4" key="1">
    <citation type="journal article" date="2020" name="Stud. Mycol.">
        <title>101 Dothideomycetes genomes: a test case for predicting lifestyles and emergence of pathogens.</title>
        <authorList>
            <person name="Haridas S."/>
            <person name="Albert R."/>
            <person name="Binder M."/>
            <person name="Bloem J."/>
            <person name="Labutti K."/>
            <person name="Salamov A."/>
            <person name="Andreopoulos B."/>
            <person name="Baker S."/>
            <person name="Barry K."/>
            <person name="Bills G."/>
            <person name="Bluhm B."/>
            <person name="Cannon C."/>
            <person name="Castanera R."/>
            <person name="Culley D."/>
            <person name="Daum C."/>
            <person name="Ezra D."/>
            <person name="Gonzalez J."/>
            <person name="Henrissat B."/>
            <person name="Kuo A."/>
            <person name="Liang C."/>
            <person name="Lipzen A."/>
            <person name="Lutzoni F."/>
            <person name="Magnuson J."/>
            <person name="Mondo S."/>
            <person name="Nolan M."/>
            <person name="Ohm R."/>
            <person name="Pangilinan J."/>
            <person name="Park H.-J."/>
            <person name="Ramirez L."/>
            <person name="Alfaro M."/>
            <person name="Sun H."/>
            <person name="Tritt A."/>
            <person name="Yoshinaga Y."/>
            <person name="Zwiers L.-H."/>
            <person name="Turgeon B."/>
            <person name="Goodwin S."/>
            <person name="Spatafora J."/>
            <person name="Crous P."/>
            <person name="Grigoriev I."/>
        </authorList>
    </citation>
    <scope>NUCLEOTIDE SEQUENCE</scope>
    <source>
        <strain evidence="4">CBS 133067</strain>
    </source>
</reference>
<dbReference type="Proteomes" id="UP000799772">
    <property type="component" value="Unassembled WGS sequence"/>
</dbReference>
<sequence>MQRRPTDEALSNLRDPEIYSVSNATSWYSRGIDFCYYAPAKEACAVSRKRLEQLRLEPDEAKLLSQSTSPHTIIERLKDIQDEQEKRAHRPALAQRSSKFLEEFCTFADRTSNIVMLLIPQSPEYTVTFGMLFILFNAVVTKKEREESLLSYIKTLGSQLPLMEFYSNVFPTNGMKEAVVKIYVGIQRLLDEAVAYYRGGKLRKIVDVILHPENKFGDYIKDIELELTKLHALKEAGHIAQSADMMKMMTDTGLVVAKLYENFESQHSALSTTMEMMNMKLETLSSDTGKFLRFEMVKHARSLQEILQPHDMEFEEELKAIVHRQFRLSQKDHWENNGVLEDLFDWSQDGRDILLWIGGRSGNQDSWVTELSADIICALQPQTPNVLFAFCDQRGNAPLTPLTVIRKLLVQLLDLHPEIAYDAPEICSTWRFQKAVTFRQTWRIFEQLASRISNLFIVIDRIEECEADEEADLVHQLLPSLISWAGGNASASIIVTSVYDPPEEVQDLKMYTSYIDTTKRASRRQ</sequence>
<dbReference type="EMBL" id="ML978124">
    <property type="protein sequence ID" value="KAF2100847.1"/>
    <property type="molecule type" value="Genomic_DNA"/>
</dbReference>
<accession>A0A9P4ILX0</accession>
<evidence type="ECO:0000259" key="2">
    <source>
        <dbReference type="Pfam" id="PF24809"/>
    </source>
</evidence>
<gene>
    <name evidence="4" type="ORF">NA57DRAFT_74446</name>
</gene>
<dbReference type="PANTHER" id="PTHR10039:SF14">
    <property type="entry name" value="NACHT DOMAIN-CONTAINING PROTEIN"/>
    <property type="match status" value="1"/>
</dbReference>
<evidence type="ECO:0000259" key="3">
    <source>
        <dbReference type="Pfam" id="PF24883"/>
    </source>
</evidence>
<dbReference type="AlphaFoldDB" id="A0A9P4ILX0"/>
<dbReference type="Pfam" id="PF24809">
    <property type="entry name" value="DUF7708"/>
    <property type="match status" value="1"/>
</dbReference>
<evidence type="ECO:0000313" key="4">
    <source>
        <dbReference type="EMBL" id="KAF2100847.1"/>
    </source>
</evidence>
<proteinExistence type="predicted"/>
<dbReference type="OrthoDB" id="61900at2759"/>
<feature type="domain" description="Nephrocystin 3-like N-terminal" evidence="3">
    <location>
        <begin position="345"/>
        <end position="497"/>
    </location>
</feature>
<keyword evidence="1" id="KW-0677">Repeat</keyword>
<comment type="caution">
    <text evidence="4">The sequence shown here is derived from an EMBL/GenBank/DDBJ whole genome shotgun (WGS) entry which is preliminary data.</text>
</comment>
<organism evidence="4 5">
    <name type="scientific">Rhizodiscina lignyota</name>
    <dbReference type="NCBI Taxonomy" id="1504668"/>
    <lineage>
        <taxon>Eukaryota</taxon>
        <taxon>Fungi</taxon>
        <taxon>Dikarya</taxon>
        <taxon>Ascomycota</taxon>
        <taxon>Pezizomycotina</taxon>
        <taxon>Dothideomycetes</taxon>
        <taxon>Pleosporomycetidae</taxon>
        <taxon>Aulographales</taxon>
        <taxon>Rhizodiscinaceae</taxon>
        <taxon>Rhizodiscina</taxon>
    </lineage>
</organism>
<evidence type="ECO:0000256" key="1">
    <source>
        <dbReference type="ARBA" id="ARBA00022737"/>
    </source>
</evidence>
<dbReference type="Pfam" id="PF24883">
    <property type="entry name" value="NPHP3_N"/>
    <property type="match status" value="1"/>
</dbReference>
<evidence type="ECO:0000313" key="5">
    <source>
        <dbReference type="Proteomes" id="UP000799772"/>
    </source>
</evidence>
<feature type="domain" description="DUF7708" evidence="2">
    <location>
        <begin position="99"/>
        <end position="240"/>
    </location>
</feature>
<dbReference type="InterPro" id="IPR056884">
    <property type="entry name" value="NPHP3-like_N"/>
</dbReference>
<protein>
    <recommendedName>
        <fullName evidence="6">NACHT domain-containing protein</fullName>
    </recommendedName>
</protein>
<dbReference type="PANTHER" id="PTHR10039">
    <property type="entry name" value="AMELOGENIN"/>
    <property type="match status" value="1"/>
</dbReference>
<dbReference type="InterPro" id="IPR056125">
    <property type="entry name" value="DUF7708"/>
</dbReference>